<dbReference type="FunFam" id="3.10.10.10:FF:000002">
    <property type="entry name" value="Retrovirus-related Pol polyprotein from transposon 17.6-like protein"/>
    <property type="match status" value="1"/>
</dbReference>
<keyword evidence="12" id="KW-1185">Reference proteome</keyword>
<dbReference type="OrthoDB" id="425619at2759"/>
<dbReference type="GO" id="GO:0003964">
    <property type="term" value="F:RNA-directed DNA polymerase activity"/>
    <property type="evidence" value="ECO:0007669"/>
    <property type="project" value="UniProtKB-KW"/>
</dbReference>
<dbReference type="FunFam" id="3.10.20.370:FF:000001">
    <property type="entry name" value="Retrovirus-related Pol polyprotein from transposon 17.6-like protein"/>
    <property type="match status" value="1"/>
</dbReference>
<dbReference type="PROSITE" id="PS00141">
    <property type="entry name" value="ASP_PROTEASE"/>
    <property type="match status" value="1"/>
</dbReference>
<dbReference type="Gene3D" id="3.30.70.270">
    <property type="match status" value="2"/>
</dbReference>
<organism evidence="11 12">
    <name type="scientific">Paramuricea clavata</name>
    <name type="common">Red gorgonian</name>
    <name type="synonym">Violescent sea-whip</name>
    <dbReference type="NCBI Taxonomy" id="317549"/>
    <lineage>
        <taxon>Eukaryota</taxon>
        <taxon>Metazoa</taxon>
        <taxon>Cnidaria</taxon>
        <taxon>Anthozoa</taxon>
        <taxon>Octocorallia</taxon>
        <taxon>Malacalcyonacea</taxon>
        <taxon>Plexauridae</taxon>
        <taxon>Paramuricea</taxon>
    </lineage>
</organism>
<dbReference type="InterPro" id="IPR012337">
    <property type="entry name" value="RNaseH-like_sf"/>
</dbReference>
<accession>A0A7D9IDK9</accession>
<dbReference type="Pfam" id="PF17919">
    <property type="entry name" value="RT_RNaseH_2"/>
    <property type="match status" value="1"/>
</dbReference>
<dbReference type="GO" id="GO:0003723">
    <property type="term" value="F:RNA binding"/>
    <property type="evidence" value="ECO:0007669"/>
    <property type="project" value="UniProtKB-KW"/>
</dbReference>
<dbReference type="SUPFAM" id="SSF50630">
    <property type="entry name" value="Acid proteases"/>
    <property type="match status" value="1"/>
</dbReference>
<evidence type="ECO:0000256" key="4">
    <source>
        <dbReference type="ARBA" id="ARBA00022759"/>
    </source>
</evidence>
<dbReference type="InterPro" id="IPR021109">
    <property type="entry name" value="Peptidase_aspartic_dom_sf"/>
</dbReference>
<dbReference type="InterPro" id="IPR001969">
    <property type="entry name" value="Aspartic_peptidase_AS"/>
</dbReference>
<dbReference type="Pfam" id="PF00078">
    <property type="entry name" value="RVT_1"/>
    <property type="match status" value="1"/>
</dbReference>
<dbReference type="CDD" id="cd01647">
    <property type="entry name" value="RT_LTR"/>
    <property type="match status" value="1"/>
</dbReference>
<dbReference type="InterPro" id="IPR041577">
    <property type="entry name" value="RT_RNaseH_2"/>
</dbReference>
<dbReference type="Pfam" id="PF22938">
    <property type="entry name" value="Integrase_p58_C"/>
    <property type="match status" value="1"/>
</dbReference>
<evidence type="ECO:0000313" key="12">
    <source>
        <dbReference type="Proteomes" id="UP001152795"/>
    </source>
</evidence>
<dbReference type="InterPro" id="IPR050951">
    <property type="entry name" value="Retrovirus_Pol_polyprotein"/>
</dbReference>
<dbReference type="PROSITE" id="PS50175">
    <property type="entry name" value="ASP_PROT_RETROV"/>
    <property type="match status" value="1"/>
</dbReference>
<name>A0A7D9IDK9_PARCT</name>
<keyword evidence="3" id="KW-0540">Nuclease</keyword>
<dbReference type="Gene3D" id="3.10.20.370">
    <property type="match status" value="1"/>
</dbReference>
<dbReference type="PANTHER" id="PTHR37984:SF5">
    <property type="entry name" value="PROTEIN NYNRIN-LIKE"/>
    <property type="match status" value="1"/>
</dbReference>
<keyword evidence="1" id="KW-0808">Transferase</keyword>
<dbReference type="PROSITE" id="PS50878">
    <property type="entry name" value="RT_POL"/>
    <property type="match status" value="1"/>
</dbReference>
<dbReference type="GO" id="GO:0015074">
    <property type="term" value="P:DNA integration"/>
    <property type="evidence" value="ECO:0007669"/>
    <property type="project" value="UniProtKB-KW"/>
</dbReference>
<dbReference type="Pfam" id="PF17921">
    <property type="entry name" value="Integrase_H2C2"/>
    <property type="match status" value="1"/>
</dbReference>
<keyword evidence="4" id="KW-0255">Endonuclease</keyword>
<dbReference type="AlphaFoldDB" id="A0A7D9IDK9"/>
<dbReference type="PANTHER" id="PTHR37984">
    <property type="entry name" value="PROTEIN CBG26694"/>
    <property type="match status" value="1"/>
</dbReference>
<dbReference type="Gene3D" id="1.10.340.70">
    <property type="match status" value="1"/>
</dbReference>
<evidence type="ECO:0000256" key="5">
    <source>
        <dbReference type="ARBA" id="ARBA00022801"/>
    </source>
</evidence>
<dbReference type="Gene3D" id="3.30.420.10">
    <property type="entry name" value="Ribonuclease H-like superfamily/Ribonuclease H"/>
    <property type="match status" value="1"/>
</dbReference>
<dbReference type="InterPro" id="IPR054465">
    <property type="entry name" value="Integrase_p58-like_C"/>
</dbReference>
<evidence type="ECO:0000256" key="2">
    <source>
        <dbReference type="ARBA" id="ARBA00022695"/>
    </source>
</evidence>
<keyword evidence="9" id="KW-0695">RNA-directed DNA polymerase</keyword>
<protein>
    <submittedName>
        <fullName evidence="11">Transposon Ty3-G Gag-Pol poly</fullName>
    </submittedName>
</protein>
<sequence>MEIKVCGGTLKVSGFINNTPCQFVVDTGADVTILSSRVFHKVDSAASVKHMSTDGVIRGLDGQIIPVIGQVTLEVTLGETVSTMDVWVAYIQEECILGADFLKKEGCIIDYPRQTLRIGETEIPLRMGGEELKCLRVVLDKAVKVPPFTEMVIPAKLEGDRGGVRWGTTGPPNLVRRDGDIVVGRTVVDLDKDYIPVRVGNLSSGRKKLKKGTEIAVCEAAASITATNMASEGKENLQTSKKEPVPDYLQSLYESSTENLCDRDKEKVAELLVCFQDVFSQGSDDLGRATGVRHDIVTGNAAPVKQPPRRIPVSKREEASKAIKDMEKQGIVEPSTSPWSSPVVLVRKKDGSTRFCVDYRRLNDVTRKDSFPLPRIDATLDALNGASWFSTLDLKSGYWQVELESSAKEKTAFSAGKGLWQFRVMPFGLCNAPATFERLMEAVLAGLPWETCLVYLDDIIVHAADFKSHIKNLRLVLEKLRQANLKLNPKKCKLFQQQVQFLGYTVSKRGISADQEKVKAVQNWPQPTNVREVKSYLGLCTYYRRFVPGFANIAKPLHLLTEKNARFQWTNECEAAFKSLKQHLTKTPTLAYPDFQKPFILDTDASNIAIGGVLSQIVDGAERPIAYFSKTLSKPESQYCVTRRELLAVVKGTEHFHPYLYGNRFLVRTDHASLQWLPSFKNPEGQMARWLQKLQQYNFDVEHRAGKHHGNADALSRRPCDQNGCRYCEKREVLEWQLREEDSRHSVVGTTGHQVGAVTSDQACFERIGQAQRSDPEIRCVITWLEESLTKPEWRKVSSYSTAVKSYWGQWESLKLHEGRMYRIVDNDAAQQLWQLVVPQALRGTVLQQLHNSPTGGHFGVTKTLAKVRERFFWPNCRQYVEEWCRKCDKCASRKGPSKRQRGPMKQFNVGAPLERVAVDVLGPLPTSSSGNKYILILGDYFTKWVEAYPLENQQAVTVAEVIVKEFVSRFGVPLQLHSDQGRNFEAELFQRMCELLGIDKTRTTALHPQSDGMVERFNRTLENQLAIFVEQNQRDWDRWIPFLLLAYRTSIHESTKQTPACLMFDREVRLPIDLLYGRPPGPELPSTVDDYVSNLRGKLEEIHEFARIRMRVASDRMKLRYDVGTTKAVFSEGDAVWLYNPKRRKGVSPKLTCDWEGPYVVLKRINELLYRVRKSANAKPRVVHRNRLWRYQGTLN</sequence>
<keyword evidence="7" id="KW-0694">RNA-binding</keyword>
<proteinExistence type="predicted"/>
<evidence type="ECO:0000313" key="11">
    <source>
        <dbReference type="EMBL" id="CAB4002732.1"/>
    </source>
</evidence>
<dbReference type="InterPro" id="IPR043128">
    <property type="entry name" value="Rev_trsase/Diguanyl_cyclase"/>
</dbReference>
<dbReference type="InterPro" id="IPR036397">
    <property type="entry name" value="RNaseH_sf"/>
</dbReference>
<evidence type="ECO:0000256" key="10">
    <source>
        <dbReference type="ARBA" id="ARBA00023268"/>
    </source>
</evidence>
<evidence type="ECO:0000256" key="1">
    <source>
        <dbReference type="ARBA" id="ARBA00022679"/>
    </source>
</evidence>
<evidence type="ECO:0000256" key="7">
    <source>
        <dbReference type="ARBA" id="ARBA00022884"/>
    </source>
</evidence>
<dbReference type="InterPro" id="IPR001584">
    <property type="entry name" value="Integrase_cat-core"/>
</dbReference>
<gene>
    <name evidence="11" type="ORF">PACLA_8A084839</name>
</gene>
<dbReference type="Gene3D" id="2.40.70.10">
    <property type="entry name" value="Acid Proteases"/>
    <property type="match status" value="1"/>
</dbReference>
<dbReference type="FunFam" id="3.30.420.10:FF:000032">
    <property type="entry name" value="Retrovirus-related Pol polyprotein from transposon 297-like Protein"/>
    <property type="match status" value="1"/>
</dbReference>
<dbReference type="Pfam" id="PF13975">
    <property type="entry name" value="gag-asp_proteas"/>
    <property type="match status" value="1"/>
</dbReference>
<dbReference type="PROSITE" id="PS50994">
    <property type="entry name" value="INTEGRASE"/>
    <property type="match status" value="1"/>
</dbReference>
<evidence type="ECO:0000256" key="3">
    <source>
        <dbReference type="ARBA" id="ARBA00022722"/>
    </source>
</evidence>
<dbReference type="InterPro" id="IPR000477">
    <property type="entry name" value="RT_dom"/>
</dbReference>
<comment type="caution">
    <text evidence="11">The sequence shown here is derived from an EMBL/GenBank/DDBJ whole genome shotgun (WGS) entry which is preliminary data.</text>
</comment>
<dbReference type="EMBL" id="CACRXK020004435">
    <property type="protein sequence ID" value="CAB4002732.1"/>
    <property type="molecule type" value="Genomic_DNA"/>
</dbReference>
<reference evidence="11" key="1">
    <citation type="submission" date="2020-04" db="EMBL/GenBank/DDBJ databases">
        <authorList>
            <person name="Alioto T."/>
            <person name="Alioto T."/>
            <person name="Gomez Garrido J."/>
        </authorList>
    </citation>
    <scope>NUCLEOTIDE SEQUENCE</scope>
    <source>
        <strain evidence="11">A484AB</strain>
    </source>
</reference>
<dbReference type="Pfam" id="PF00665">
    <property type="entry name" value="rve"/>
    <property type="match status" value="1"/>
</dbReference>
<dbReference type="SUPFAM" id="SSF56672">
    <property type="entry name" value="DNA/RNA polymerases"/>
    <property type="match status" value="1"/>
</dbReference>
<keyword evidence="5" id="KW-0378">Hydrolase</keyword>
<dbReference type="GO" id="GO:0004190">
    <property type="term" value="F:aspartic-type endopeptidase activity"/>
    <property type="evidence" value="ECO:0007669"/>
    <property type="project" value="InterPro"/>
</dbReference>
<dbReference type="GO" id="GO:0004519">
    <property type="term" value="F:endonuclease activity"/>
    <property type="evidence" value="ECO:0007669"/>
    <property type="project" value="UniProtKB-KW"/>
</dbReference>
<evidence type="ECO:0000256" key="9">
    <source>
        <dbReference type="ARBA" id="ARBA00022918"/>
    </source>
</evidence>
<keyword evidence="8" id="KW-0229">DNA integration</keyword>
<evidence type="ECO:0000256" key="6">
    <source>
        <dbReference type="ARBA" id="ARBA00022842"/>
    </source>
</evidence>
<keyword evidence="2" id="KW-0548">Nucleotidyltransferase</keyword>
<dbReference type="InterPro" id="IPR043502">
    <property type="entry name" value="DNA/RNA_pol_sf"/>
</dbReference>
<dbReference type="InterPro" id="IPR001995">
    <property type="entry name" value="Peptidase_A2_cat"/>
</dbReference>
<dbReference type="Gene3D" id="3.10.10.10">
    <property type="entry name" value="HIV Type 1 Reverse Transcriptase, subunit A, domain 1"/>
    <property type="match status" value="1"/>
</dbReference>
<dbReference type="CDD" id="cd09274">
    <property type="entry name" value="RNase_HI_RT_Ty3"/>
    <property type="match status" value="1"/>
</dbReference>
<dbReference type="FunFam" id="3.30.70.270:FF:000020">
    <property type="entry name" value="Transposon Tf2-6 polyprotein-like Protein"/>
    <property type="match status" value="1"/>
</dbReference>
<dbReference type="InterPro" id="IPR041588">
    <property type="entry name" value="Integrase_H2C2"/>
</dbReference>
<evidence type="ECO:0000256" key="8">
    <source>
        <dbReference type="ARBA" id="ARBA00022908"/>
    </source>
</evidence>
<dbReference type="SUPFAM" id="SSF53098">
    <property type="entry name" value="Ribonuclease H-like"/>
    <property type="match status" value="1"/>
</dbReference>
<dbReference type="FunFam" id="1.10.340.70:FF:000001">
    <property type="entry name" value="Retrovirus-related Pol polyprotein from transposon gypsy-like Protein"/>
    <property type="match status" value="1"/>
</dbReference>
<dbReference type="GO" id="GO:0006508">
    <property type="term" value="P:proteolysis"/>
    <property type="evidence" value="ECO:0007669"/>
    <property type="project" value="InterPro"/>
</dbReference>
<dbReference type="Proteomes" id="UP001152795">
    <property type="component" value="Unassembled WGS sequence"/>
</dbReference>
<keyword evidence="10" id="KW-0511">Multifunctional enzyme</keyword>
<keyword evidence="6" id="KW-0460">Magnesium</keyword>